<comment type="subunit">
    <text evidence="4">AMPK is a heterotrimer of an alpha catalytic subunit (PRKAA1 or PRKAA2), a beta (PRKAB1 or PRKAB2) and a gamma non-catalytic subunits (PRKAG1, PRKAG2 or PRKAG3). Interacts with FNIP1 and FNIP2.</text>
</comment>
<dbReference type="Proteomes" id="UP000230750">
    <property type="component" value="Unassembled WGS sequence"/>
</dbReference>
<proteinExistence type="inferred from homology"/>
<keyword evidence="3 5" id="KW-0129">CBS domain</keyword>
<feature type="domain" description="CBS" evidence="6">
    <location>
        <begin position="12"/>
        <end position="94"/>
    </location>
</feature>
<dbReference type="GO" id="GO:0019887">
    <property type="term" value="F:protein kinase regulator activity"/>
    <property type="evidence" value="ECO:0007669"/>
    <property type="project" value="TreeGrafter"/>
</dbReference>
<dbReference type="EMBL" id="MRZV01001643">
    <property type="protein sequence ID" value="PIK36624.1"/>
    <property type="molecule type" value="Genomic_DNA"/>
</dbReference>
<dbReference type="PANTHER" id="PTHR13780:SF35">
    <property type="entry name" value="LD22662P"/>
    <property type="match status" value="1"/>
</dbReference>
<evidence type="ECO:0000256" key="5">
    <source>
        <dbReference type="PROSITE-ProRule" id="PRU00703"/>
    </source>
</evidence>
<keyword evidence="7" id="KW-0418">Kinase</keyword>
<dbReference type="SUPFAM" id="SSF54631">
    <property type="entry name" value="CBS-domain pair"/>
    <property type="match status" value="1"/>
</dbReference>
<accession>A0A2G8JLJ1</accession>
<keyword evidence="2" id="KW-0677">Repeat</keyword>
<dbReference type="OrthoDB" id="449052at2759"/>
<dbReference type="InterPro" id="IPR000644">
    <property type="entry name" value="CBS_dom"/>
</dbReference>
<dbReference type="InterPro" id="IPR050511">
    <property type="entry name" value="AMPK_gamma/SDS23_families"/>
</dbReference>
<evidence type="ECO:0000313" key="7">
    <source>
        <dbReference type="EMBL" id="PIK36624.1"/>
    </source>
</evidence>
<organism evidence="7 8">
    <name type="scientific">Stichopus japonicus</name>
    <name type="common">Sea cucumber</name>
    <dbReference type="NCBI Taxonomy" id="307972"/>
    <lineage>
        <taxon>Eukaryota</taxon>
        <taxon>Metazoa</taxon>
        <taxon>Echinodermata</taxon>
        <taxon>Eleutherozoa</taxon>
        <taxon>Echinozoa</taxon>
        <taxon>Holothuroidea</taxon>
        <taxon>Aspidochirotacea</taxon>
        <taxon>Aspidochirotida</taxon>
        <taxon>Stichopodidae</taxon>
        <taxon>Apostichopus</taxon>
    </lineage>
</organism>
<dbReference type="STRING" id="307972.A0A2G8JLJ1"/>
<dbReference type="GO" id="GO:0005737">
    <property type="term" value="C:cytoplasm"/>
    <property type="evidence" value="ECO:0007669"/>
    <property type="project" value="TreeGrafter"/>
</dbReference>
<dbReference type="GO" id="GO:0005634">
    <property type="term" value="C:nucleus"/>
    <property type="evidence" value="ECO:0007669"/>
    <property type="project" value="TreeGrafter"/>
</dbReference>
<dbReference type="AlphaFoldDB" id="A0A2G8JLJ1"/>
<dbReference type="PROSITE" id="PS51371">
    <property type="entry name" value="CBS"/>
    <property type="match status" value="1"/>
</dbReference>
<comment type="caution">
    <text evidence="7">The sequence shown here is derived from an EMBL/GenBank/DDBJ whole genome shotgun (WGS) entry which is preliminary data.</text>
</comment>
<gene>
    <name evidence="7" type="ORF">BSL78_26539</name>
</gene>
<protein>
    <submittedName>
        <fullName evidence="7">Putative 5'-AMP-activated protein kinase subunit gamma-3 isoform X4</fullName>
    </submittedName>
</protein>
<evidence type="ECO:0000256" key="4">
    <source>
        <dbReference type="ARBA" id="ARBA00025878"/>
    </source>
</evidence>
<dbReference type="Pfam" id="PF00571">
    <property type="entry name" value="CBS"/>
    <property type="match status" value="2"/>
</dbReference>
<evidence type="ECO:0000256" key="2">
    <source>
        <dbReference type="ARBA" id="ARBA00022737"/>
    </source>
</evidence>
<dbReference type="GO" id="GO:0031588">
    <property type="term" value="C:nucleotide-activated protein kinase complex"/>
    <property type="evidence" value="ECO:0007669"/>
    <property type="project" value="TreeGrafter"/>
</dbReference>
<dbReference type="SMART" id="SM00116">
    <property type="entry name" value="CBS"/>
    <property type="match status" value="1"/>
</dbReference>
<evidence type="ECO:0000256" key="3">
    <source>
        <dbReference type="ARBA" id="ARBA00023122"/>
    </source>
</evidence>
<sequence>MGWTHVPPGVHASQLGNPCFTASPTHLIKALKLFQERRVSALPIVDENNKIVDIYAKFDVIVHRLVMVDDEDHVVGVVSLSDLLNSLVLKPAELEVFVLNCIKTNFSLKEQVVYCRCDTLDYKDNNSKVKMVVRPVQVRSAGYLIKRGIAQDGEYFPPSSHNCCLNKALLWI</sequence>
<dbReference type="GO" id="GO:0019901">
    <property type="term" value="F:protein kinase binding"/>
    <property type="evidence" value="ECO:0007669"/>
    <property type="project" value="TreeGrafter"/>
</dbReference>
<comment type="similarity">
    <text evidence="1">Belongs to the 5'-AMP-activated protein kinase gamma subunit family.</text>
</comment>
<reference evidence="7 8" key="1">
    <citation type="journal article" date="2017" name="PLoS Biol.">
        <title>The sea cucumber genome provides insights into morphological evolution and visceral regeneration.</title>
        <authorList>
            <person name="Zhang X."/>
            <person name="Sun L."/>
            <person name="Yuan J."/>
            <person name="Sun Y."/>
            <person name="Gao Y."/>
            <person name="Zhang L."/>
            <person name="Li S."/>
            <person name="Dai H."/>
            <person name="Hamel J.F."/>
            <person name="Liu C."/>
            <person name="Yu Y."/>
            <person name="Liu S."/>
            <person name="Lin W."/>
            <person name="Guo K."/>
            <person name="Jin S."/>
            <person name="Xu P."/>
            <person name="Storey K.B."/>
            <person name="Huan P."/>
            <person name="Zhang T."/>
            <person name="Zhou Y."/>
            <person name="Zhang J."/>
            <person name="Lin C."/>
            <person name="Li X."/>
            <person name="Xing L."/>
            <person name="Huo D."/>
            <person name="Sun M."/>
            <person name="Wang L."/>
            <person name="Mercier A."/>
            <person name="Li F."/>
            <person name="Yang H."/>
            <person name="Xiang J."/>
        </authorList>
    </citation>
    <scope>NUCLEOTIDE SEQUENCE [LARGE SCALE GENOMIC DNA]</scope>
    <source>
        <strain evidence="7">Shaxun</strain>
        <tissue evidence="7">Muscle</tissue>
    </source>
</reference>
<evidence type="ECO:0000313" key="8">
    <source>
        <dbReference type="Proteomes" id="UP000230750"/>
    </source>
</evidence>
<name>A0A2G8JLJ1_STIJA</name>
<evidence type="ECO:0000259" key="6">
    <source>
        <dbReference type="PROSITE" id="PS51371"/>
    </source>
</evidence>
<evidence type="ECO:0000256" key="1">
    <source>
        <dbReference type="ARBA" id="ARBA00006750"/>
    </source>
</evidence>
<dbReference type="PANTHER" id="PTHR13780">
    <property type="entry name" value="AMP-ACTIVATED PROTEIN KINASE, GAMMA REGULATORY SUBUNIT"/>
    <property type="match status" value="1"/>
</dbReference>
<keyword evidence="7" id="KW-0808">Transferase</keyword>
<dbReference type="Gene3D" id="3.10.580.10">
    <property type="entry name" value="CBS-domain"/>
    <property type="match status" value="2"/>
</dbReference>
<keyword evidence="8" id="KW-1185">Reference proteome</keyword>
<dbReference type="GO" id="GO:0016208">
    <property type="term" value="F:AMP binding"/>
    <property type="evidence" value="ECO:0007669"/>
    <property type="project" value="TreeGrafter"/>
</dbReference>
<dbReference type="InterPro" id="IPR046342">
    <property type="entry name" value="CBS_dom_sf"/>
</dbReference>
<dbReference type="GO" id="GO:0016301">
    <property type="term" value="F:kinase activity"/>
    <property type="evidence" value="ECO:0007669"/>
    <property type="project" value="UniProtKB-KW"/>
</dbReference>